<feature type="compositionally biased region" description="Pro residues" evidence="8">
    <location>
        <begin position="1126"/>
        <end position="1144"/>
    </location>
</feature>
<evidence type="ECO:0000256" key="1">
    <source>
        <dbReference type="ARBA" id="ARBA00004123"/>
    </source>
</evidence>
<dbReference type="Gene3D" id="2.20.70.10">
    <property type="match status" value="1"/>
</dbReference>
<feature type="compositionally biased region" description="Polar residues" evidence="8">
    <location>
        <begin position="1917"/>
        <end position="1938"/>
    </location>
</feature>
<feature type="compositionally biased region" description="Low complexity" evidence="8">
    <location>
        <begin position="1642"/>
        <end position="1659"/>
    </location>
</feature>
<dbReference type="CDD" id="cd19172">
    <property type="entry name" value="SET_SETD2"/>
    <property type="match status" value="1"/>
</dbReference>
<feature type="compositionally biased region" description="Polar residues" evidence="8">
    <location>
        <begin position="109"/>
        <end position="127"/>
    </location>
</feature>
<keyword evidence="7" id="KW-0539">Nucleus</keyword>
<reference evidence="14" key="1">
    <citation type="submission" date="2022-11" db="UniProtKB">
        <authorList>
            <consortium name="WormBaseParasite"/>
        </authorList>
    </citation>
    <scope>IDENTIFICATION</scope>
</reference>
<dbReference type="Proteomes" id="UP000887563">
    <property type="component" value="Unplaced"/>
</dbReference>
<feature type="compositionally biased region" description="Acidic residues" evidence="8">
    <location>
        <begin position="1630"/>
        <end position="1641"/>
    </location>
</feature>
<feature type="compositionally biased region" description="Basic and acidic residues" evidence="8">
    <location>
        <begin position="973"/>
        <end position="984"/>
    </location>
</feature>
<organism evidence="13 14">
    <name type="scientific">Meloidogyne incognita</name>
    <name type="common">Southern root-knot nematode worm</name>
    <name type="synonym">Oxyuris incognita</name>
    <dbReference type="NCBI Taxonomy" id="6306"/>
    <lineage>
        <taxon>Eukaryota</taxon>
        <taxon>Metazoa</taxon>
        <taxon>Ecdysozoa</taxon>
        <taxon>Nematoda</taxon>
        <taxon>Chromadorea</taxon>
        <taxon>Rhabditida</taxon>
        <taxon>Tylenchina</taxon>
        <taxon>Tylenchomorpha</taxon>
        <taxon>Tylenchoidea</taxon>
        <taxon>Meloidogynidae</taxon>
        <taxon>Meloidogyninae</taxon>
        <taxon>Meloidogyne</taxon>
        <taxon>Meloidogyne incognita group</taxon>
    </lineage>
</organism>
<dbReference type="GO" id="GO:0010468">
    <property type="term" value="P:regulation of gene expression"/>
    <property type="evidence" value="ECO:0007669"/>
    <property type="project" value="TreeGrafter"/>
</dbReference>
<accession>A0A914LDE7</accession>
<dbReference type="Pfam" id="PF10419">
    <property type="entry name" value="TFIIIC_sub6"/>
    <property type="match status" value="1"/>
</dbReference>
<feature type="region of interest" description="Disordered" evidence="8">
    <location>
        <begin position="2027"/>
        <end position="2054"/>
    </location>
</feature>
<dbReference type="InterPro" id="IPR038190">
    <property type="entry name" value="SRI_sf"/>
</dbReference>
<feature type="region of interest" description="Disordered" evidence="8">
    <location>
        <begin position="953"/>
        <end position="999"/>
    </location>
</feature>
<keyword evidence="3" id="KW-0158">Chromosome</keyword>
<dbReference type="InterPro" id="IPR001214">
    <property type="entry name" value="SET_dom"/>
</dbReference>
<feature type="region of interest" description="Disordered" evidence="8">
    <location>
        <begin position="1623"/>
        <end position="1659"/>
    </location>
</feature>
<feature type="compositionally biased region" description="Basic and acidic residues" evidence="8">
    <location>
        <begin position="1335"/>
        <end position="1371"/>
    </location>
</feature>
<dbReference type="InterPro" id="IPR042294">
    <property type="entry name" value="SETD2_animal"/>
</dbReference>
<feature type="compositionally biased region" description="Low complexity" evidence="8">
    <location>
        <begin position="2035"/>
        <end position="2054"/>
    </location>
</feature>
<feature type="compositionally biased region" description="Pro residues" evidence="8">
    <location>
        <begin position="1151"/>
        <end position="1160"/>
    </location>
</feature>
<dbReference type="PROSITE" id="PS50280">
    <property type="entry name" value="SET"/>
    <property type="match status" value="1"/>
</dbReference>
<evidence type="ECO:0000256" key="8">
    <source>
        <dbReference type="SAM" id="MobiDB-lite"/>
    </source>
</evidence>
<evidence type="ECO:0000259" key="11">
    <source>
        <dbReference type="PROSITE" id="PS50868"/>
    </source>
</evidence>
<sequence length="2203" mass="247351">MKDKAQSASSVSANQDKYEEKVMLLQLRGVLDYEAVKRAAQNGAIRVREADTETLLVQVGSSFYSGEWTETLGTDMIFSINSDAKCLYIGSNLFIKMRKKNPKPVEINASFNEGTSSNSSDLQTPTETKLPLKEDKRKRKTWIWVPVVEEERKDPENIETNSRGRAVRNSKKKAAENISASLTRKTTTIASTKETKNVRRREASLINITASANDEQESSLAVNFPVATGGELIEEAKNEDKDAPKLEERLTNLSSSAVDEPENHCTVNTLEVMTVEEQIEEPMDAIQRETSLINLSSSEVNGPENECVVDNVSLTTMEKPIEESQCADNVFETTMEDLIEESVKEEDLIDESKKEEICVNADTNEVSLTNILSSATNDGPQSQDVADVSAKISDELKEEKIADELKEDVEVDVLALDEDQVPRSEWPAFPEYKKIEENLMLCPDAESRECKSLQCECNPSSKEKKRGMACGEECLNRLLLMECGDECRSGKYCTNKRFQNREYAGLEVFFTGPKGWGLRTKTDISPGRFIIEYMGEIVDTKEVLRRIRRYGKDPNHKHHYLMALRNGTLIDATVCGNDARFINHSCEPNAATQKWTVGRQLRIGFFAIRTIRAGEEVTFNYQFERYGKKAQKCFCESSKCTGFIGGTKEDSGVDSNEENENGEESDTSVDSISSTDEEEKIIEAVGISEVKISSSDSKIDSAISTTGLSKKRGRPRKYPSAFSSFLDINRSTIARLKGHGKHHHKHHQRSFVSGDTTIREQSEVNEILLRGPLRNRDQVLEFNRLMVRVDQMESRRRMVDFLLRIDDPNILRLFVANQGFALIRIWFVLPSFERRALQLQSQIARLLMRLPVTNKNQVDEVCIMSTLKQMLIFELPDRLIIKEKLASIVDEVVADVDGINNQVSASSSKLGQAQTLAREVESLKGLAAQLADKWGKLVDWGFKIPKKLVESIKESSSREESKSRPKHERHRQRSDSVRSSDSGHKSINNRSFDRFPSSNKIEMGSVLKPPLHQQPPNCRYQRFQNHYRKFINCPQNNTNFVPPQKNFNQCNRQNDHGGDDYLEDDEKRQFEEWKKFHRFQTYGPGPDIFSNPYFAMSVGGMPPQFIPPSHLPHPAQVAAALFAISGPPPPPAQFPLPLPPPPPQQQQTAILPPPPPPARPTPVSTQNLLPQTSSQATLPPPPPPSQSANSSTTQMPSGGDQLLTRSTTSPCPSYTTDQQKDEDNNSKTTLISAIPTPKKSGFLPPITSSASPIAAPFIPDNKSKEIQPINKLINIGPIKKKGKNRTKDDIVEMDNKMENKRIPDLIMAVCSPEYNKDDVNTDKAQDSNIKEELLDEKINISTVEKEEVEKQTIEPAKRTSERYKKSSKEVQAEMLQRRLKSLRAALGQKASQSHWPDGEGDKNSPRTGNEMKQSDSKHSEAAKTTNSKSRSPSRDGRRSHYQNEREVRERRRSGERRSQYFSNRGERRTQRDERFHGRGCRFGNGNQNYCRGRRQSFNDRRRFNGGRKRSYDISPERTNTEGKVDGDSNCEQRKRSVHEEKNRLKRGDSAGIKAQLVKKAVEQQQNKGDNEREKVLSVSEKVDGTRKAEINTIAEKLKTIVQPHGTNESDGLKTFNKKKTIERKRRLSNDEDSLQSSDDDSSSTISTSSTSSDSLTTSSSILAEVETKTKTLLASGKIKDSLALDKNPINLMQQHLPPFSITPTIRSIKTENITTEKEIDVPAHSSKGHFLPLQITSDPEQQKSNAADMEIDSSDELDSTDMMQPPQISVSILQDPPKLDAYIHQLKEFVYFMETMRRDMHGPPPLPLGLGANTLLAVQQGQQLVNLQNKHSSQLPVAIRVKNTATSTTTLQVKKRTHSNDQNQDAACSTSNIPVIKRARMGTGTVSTNPTSNSNNPPIVLQPRQENISRNIVQQLQQHQEKFSATSSGDQPSHSNTPPEDPRISNREPTLNAMNDNTFVEQTEYSVPQHQLSLSNVTTIPSASNALINHDEQNLANAFNVEHNAGNVVQTSATVAADSITMTKTEVPVSEANHASTSDNPSTTTSASTNPSATVQQLVTKSGIWLVARDTDGTPYFYHKDTREARWDLPPGEELIDLNAVVVNNEDSLQNPLLLQQRRAEFKRQVSALVAKCIEAYRKRFFPNPNEYSGFLRKITHKVLDSQEGNKELIFNIQVQKNTRRLVDDYIKHFKVRESSAGYQVPI</sequence>
<dbReference type="Gene3D" id="2.170.270.10">
    <property type="entry name" value="SET domain"/>
    <property type="match status" value="1"/>
</dbReference>
<keyword evidence="6" id="KW-0949">S-adenosyl-L-methionine</keyword>
<feature type="domain" description="AWS" evidence="12">
    <location>
        <begin position="450"/>
        <end position="502"/>
    </location>
</feature>
<evidence type="ECO:0000256" key="7">
    <source>
        <dbReference type="ARBA" id="ARBA00023242"/>
    </source>
</evidence>
<evidence type="ECO:0000256" key="2">
    <source>
        <dbReference type="ARBA" id="ARBA00004286"/>
    </source>
</evidence>
<evidence type="ECO:0000259" key="10">
    <source>
        <dbReference type="PROSITE" id="PS50280"/>
    </source>
</evidence>
<dbReference type="Gene3D" id="1.10.1740.100">
    <property type="entry name" value="Set2, Rpb1 interacting domain"/>
    <property type="match status" value="1"/>
</dbReference>
<dbReference type="GO" id="GO:0032259">
    <property type="term" value="P:methylation"/>
    <property type="evidence" value="ECO:0007669"/>
    <property type="project" value="UniProtKB-KW"/>
</dbReference>
<evidence type="ECO:0000313" key="14">
    <source>
        <dbReference type="WBParaSite" id="Minc3s00354g10834"/>
    </source>
</evidence>
<dbReference type="GO" id="GO:0046975">
    <property type="term" value="F:histone H3K36 methyltransferase activity"/>
    <property type="evidence" value="ECO:0007669"/>
    <property type="project" value="InterPro"/>
</dbReference>
<dbReference type="Gene3D" id="2.60.40.4370">
    <property type="match status" value="1"/>
</dbReference>
<comment type="subcellular location">
    <subcellularLocation>
        <location evidence="2">Chromosome</location>
    </subcellularLocation>
    <subcellularLocation>
        <location evidence="1">Nucleus</location>
    </subcellularLocation>
</comment>
<dbReference type="InterPro" id="IPR046341">
    <property type="entry name" value="SET_dom_sf"/>
</dbReference>
<dbReference type="SMART" id="SM00456">
    <property type="entry name" value="WW"/>
    <property type="match status" value="1"/>
</dbReference>
<feature type="region of interest" description="Disordered" evidence="8">
    <location>
        <begin position="1335"/>
        <end position="1551"/>
    </location>
</feature>
<dbReference type="InterPro" id="IPR001202">
    <property type="entry name" value="WW_dom"/>
</dbReference>
<name>A0A914LDE7_MELIC</name>
<dbReference type="SUPFAM" id="SSF82199">
    <property type="entry name" value="SET domain"/>
    <property type="match status" value="1"/>
</dbReference>
<dbReference type="SMART" id="SM00317">
    <property type="entry name" value="SET"/>
    <property type="match status" value="1"/>
</dbReference>
<feature type="compositionally biased region" description="Polar residues" evidence="8">
    <location>
        <begin position="1203"/>
        <end position="1217"/>
    </location>
</feature>
<dbReference type="Pfam" id="PF00856">
    <property type="entry name" value="SET"/>
    <property type="match status" value="1"/>
</dbReference>
<protein>
    <submittedName>
        <fullName evidence="14">Histone-lysine N-methyltransferase</fullName>
    </submittedName>
</protein>
<dbReference type="InterPro" id="IPR019481">
    <property type="entry name" value="TFIIIC_triple_barrel"/>
</dbReference>
<evidence type="ECO:0000256" key="3">
    <source>
        <dbReference type="ARBA" id="ARBA00022454"/>
    </source>
</evidence>
<feature type="region of interest" description="Disordered" evidence="8">
    <location>
        <begin position="106"/>
        <end position="130"/>
    </location>
</feature>
<dbReference type="Pfam" id="PF17907">
    <property type="entry name" value="AWS"/>
    <property type="match status" value="1"/>
</dbReference>
<keyword evidence="5" id="KW-0808">Transferase</keyword>
<feature type="region of interest" description="Disordered" evidence="8">
    <location>
        <begin position="1917"/>
        <end position="1950"/>
    </location>
</feature>
<feature type="compositionally biased region" description="Basic and acidic residues" evidence="8">
    <location>
        <begin position="1432"/>
        <end position="1449"/>
    </location>
</feature>
<dbReference type="SMART" id="SM00570">
    <property type="entry name" value="AWS"/>
    <property type="match status" value="1"/>
</dbReference>
<keyword evidence="4" id="KW-0489">Methyltransferase</keyword>
<feature type="domain" description="Post-SET" evidence="11">
    <location>
        <begin position="629"/>
        <end position="645"/>
    </location>
</feature>
<evidence type="ECO:0000259" key="9">
    <source>
        <dbReference type="PROSITE" id="PS50020"/>
    </source>
</evidence>
<evidence type="ECO:0000256" key="5">
    <source>
        <dbReference type="ARBA" id="ARBA00022679"/>
    </source>
</evidence>
<dbReference type="InterPro" id="IPR006560">
    <property type="entry name" value="AWS_dom"/>
</dbReference>
<feature type="compositionally biased region" description="Basic and acidic residues" evidence="8">
    <location>
        <begin position="953"/>
        <end position="963"/>
    </location>
</feature>
<dbReference type="CDD" id="cd00201">
    <property type="entry name" value="WW"/>
    <property type="match status" value="1"/>
</dbReference>
<dbReference type="InterPro" id="IPR044437">
    <property type="entry name" value="SETD2/Set2_SET"/>
</dbReference>
<dbReference type="GO" id="GO:0005694">
    <property type="term" value="C:chromosome"/>
    <property type="evidence" value="ECO:0007669"/>
    <property type="project" value="UniProtKB-SubCell"/>
</dbReference>
<dbReference type="PROSITE" id="PS50868">
    <property type="entry name" value="POST_SET"/>
    <property type="match status" value="1"/>
</dbReference>
<feature type="region of interest" description="Disordered" evidence="8">
    <location>
        <begin position="1123"/>
        <end position="1247"/>
    </location>
</feature>
<dbReference type="GO" id="GO:0005634">
    <property type="term" value="C:nucleus"/>
    <property type="evidence" value="ECO:0007669"/>
    <property type="project" value="UniProtKB-SubCell"/>
</dbReference>
<feature type="compositionally biased region" description="Basic and acidic residues" evidence="8">
    <location>
        <begin position="1464"/>
        <end position="1476"/>
    </location>
</feature>
<feature type="compositionally biased region" description="Basic and acidic residues" evidence="8">
    <location>
        <begin position="1412"/>
        <end position="1421"/>
    </location>
</feature>
<dbReference type="PROSITE" id="PS50020">
    <property type="entry name" value="WW_DOMAIN_2"/>
    <property type="match status" value="1"/>
</dbReference>
<feature type="compositionally biased region" description="Polar residues" evidence="8">
    <location>
        <begin position="1860"/>
        <end position="1873"/>
    </location>
</feature>
<feature type="domain" description="WW" evidence="9">
    <location>
        <begin position="2065"/>
        <end position="2092"/>
    </location>
</feature>
<evidence type="ECO:0000259" key="12">
    <source>
        <dbReference type="PROSITE" id="PS51215"/>
    </source>
</evidence>
<dbReference type="PANTHER" id="PTHR46711:SF1">
    <property type="entry name" value="HISTONE-LYSINE N-METHYLTRANSFERASE SETD2"/>
    <property type="match status" value="1"/>
</dbReference>
<dbReference type="WBParaSite" id="Minc3s00354g10834">
    <property type="protein sequence ID" value="Minc3s00354g10834"/>
    <property type="gene ID" value="Minc3s00354g10834"/>
</dbReference>
<feature type="compositionally biased region" description="Basic and acidic residues" evidence="8">
    <location>
        <begin position="1509"/>
        <end position="1548"/>
    </location>
</feature>
<feature type="region of interest" description="Disordered" evidence="8">
    <location>
        <begin position="646"/>
        <end position="677"/>
    </location>
</feature>
<proteinExistence type="predicted"/>
<evidence type="ECO:0000256" key="4">
    <source>
        <dbReference type="ARBA" id="ARBA00022603"/>
    </source>
</evidence>
<feature type="compositionally biased region" description="Acidic residues" evidence="8">
    <location>
        <begin position="655"/>
        <end position="667"/>
    </location>
</feature>
<feature type="domain" description="SET" evidence="10">
    <location>
        <begin position="504"/>
        <end position="622"/>
    </location>
</feature>
<dbReference type="PROSITE" id="PS51215">
    <property type="entry name" value="AWS"/>
    <property type="match status" value="1"/>
</dbReference>
<dbReference type="PANTHER" id="PTHR46711">
    <property type="entry name" value="HISTONE-LYSINE N-METHYLTRANSFERASE SETD2"/>
    <property type="match status" value="1"/>
</dbReference>
<keyword evidence="13" id="KW-1185">Reference proteome</keyword>
<feature type="region of interest" description="Disordered" evidence="8">
    <location>
        <begin position="1850"/>
        <end position="1876"/>
    </location>
</feature>
<evidence type="ECO:0000256" key="6">
    <source>
        <dbReference type="ARBA" id="ARBA00022691"/>
    </source>
</evidence>
<evidence type="ECO:0000313" key="13">
    <source>
        <dbReference type="Proteomes" id="UP000887563"/>
    </source>
</evidence>
<dbReference type="InterPro" id="IPR003616">
    <property type="entry name" value="Post-SET_dom"/>
</dbReference>